<gene>
    <name evidence="2" type="ORF">FF011L_05230</name>
</gene>
<feature type="compositionally biased region" description="Low complexity" evidence="1">
    <location>
        <begin position="147"/>
        <end position="161"/>
    </location>
</feature>
<dbReference type="OrthoDB" id="250602at2"/>
<feature type="region of interest" description="Disordered" evidence="1">
    <location>
        <begin position="67"/>
        <end position="197"/>
    </location>
</feature>
<organism evidence="2 3">
    <name type="scientific">Roseimaritima multifibrata</name>
    <dbReference type="NCBI Taxonomy" id="1930274"/>
    <lineage>
        <taxon>Bacteria</taxon>
        <taxon>Pseudomonadati</taxon>
        <taxon>Planctomycetota</taxon>
        <taxon>Planctomycetia</taxon>
        <taxon>Pirellulales</taxon>
        <taxon>Pirellulaceae</taxon>
        <taxon>Roseimaritima</taxon>
    </lineage>
</organism>
<dbReference type="EMBL" id="CP036262">
    <property type="protein sequence ID" value="QDS91788.1"/>
    <property type="molecule type" value="Genomic_DNA"/>
</dbReference>
<feature type="compositionally biased region" description="Pro residues" evidence="1">
    <location>
        <begin position="171"/>
        <end position="197"/>
    </location>
</feature>
<feature type="compositionally biased region" description="Basic and acidic residues" evidence="1">
    <location>
        <begin position="125"/>
        <end position="145"/>
    </location>
</feature>
<evidence type="ECO:0000313" key="2">
    <source>
        <dbReference type="EMBL" id="QDS91788.1"/>
    </source>
</evidence>
<sequence length="347" mass="37923">MLDWYNPSLHRPACWTAILITVLLAGCRSDPHRDLYEDQMASEIRVLEDQLYEADYENKVLRNRLSRSEAKSSHSSKQHSSADPQTDWGIADVLPKSGKKSSKSDESAEDLGATLLTPPGGLPDQTDRDEINDRRIETPGRRDEEMPGPSSGLEPPSLDSLDFPDVDLGEPIPPPGPDAPPEPPMGQIPLPSLNPPELPEPVALSINPVFSGGHNFDSDPEVDGVYLVIQFVDDDGKVLDLSDMDIDADLSVVLLDSEAEGDDQTTQIGRWEFSAEEIAAMRRSSVQDGIHVAIRWDEKHPSGDQIAAFVRLANGDVKLEGESRLSLVGKGQIAGWAPRGKEATKKK</sequence>
<accession>A0A517MA75</accession>
<reference evidence="2 3" key="1">
    <citation type="submission" date="2019-02" db="EMBL/GenBank/DDBJ databases">
        <title>Deep-cultivation of Planctomycetes and their phenomic and genomic characterization uncovers novel biology.</title>
        <authorList>
            <person name="Wiegand S."/>
            <person name="Jogler M."/>
            <person name="Boedeker C."/>
            <person name="Pinto D."/>
            <person name="Vollmers J."/>
            <person name="Rivas-Marin E."/>
            <person name="Kohn T."/>
            <person name="Peeters S.H."/>
            <person name="Heuer A."/>
            <person name="Rast P."/>
            <person name="Oberbeckmann S."/>
            <person name="Bunk B."/>
            <person name="Jeske O."/>
            <person name="Meyerdierks A."/>
            <person name="Storesund J.E."/>
            <person name="Kallscheuer N."/>
            <person name="Luecker S."/>
            <person name="Lage O.M."/>
            <person name="Pohl T."/>
            <person name="Merkel B.J."/>
            <person name="Hornburger P."/>
            <person name="Mueller R.-W."/>
            <person name="Bruemmer F."/>
            <person name="Labrenz M."/>
            <person name="Spormann A.M."/>
            <person name="Op den Camp H."/>
            <person name="Overmann J."/>
            <person name="Amann R."/>
            <person name="Jetten M.S.M."/>
            <person name="Mascher T."/>
            <person name="Medema M.H."/>
            <person name="Devos D.P."/>
            <person name="Kaster A.-K."/>
            <person name="Ovreas L."/>
            <person name="Rohde M."/>
            <person name="Galperin M.Y."/>
            <person name="Jogler C."/>
        </authorList>
    </citation>
    <scope>NUCLEOTIDE SEQUENCE [LARGE SCALE GENOMIC DNA]</scope>
    <source>
        <strain evidence="2 3">FF011L</strain>
    </source>
</reference>
<feature type="compositionally biased region" description="Low complexity" evidence="1">
    <location>
        <begin position="111"/>
        <end position="123"/>
    </location>
</feature>
<proteinExistence type="predicted"/>
<evidence type="ECO:0000313" key="3">
    <source>
        <dbReference type="Proteomes" id="UP000320672"/>
    </source>
</evidence>
<dbReference type="Proteomes" id="UP000320672">
    <property type="component" value="Chromosome"/>
</dbReference>
<evidence type="ECO:0000256" key="1">
    <source>
        <dbReference type="SAM" id="MobiDB-lite"/>
    </source>
</evidence>
<dbReference type="AlphaFoldDB" id="A0A517MA75"/>
<feature type="compositionally biased region" description="Low complexity" evidence="1">
    <location>
        <begin position="73"/>
        <end position="82"/>
    </location>
</feature>
<dbReference type="RefSeq" id="WP_145349952.1">
    <property type="nucleotide sequence ID" value="NZ_CP036262.1"/>
</dbReference>
<name>A0A517MA75_9BACT</name>
<dbReference type="KEGG" id="rml:FF011L_05230"/>
<protein>
    <submittedName>
        <fullName evidence="2">Uncharacterized protein</fullName>
    </submittedName>
</protein>
<keyword evidence="3" id="KW-1185">Reference proteome</keyword>